<protein>
    <submittedName>
        <fullName evidence="1">Uncharacterized protein</fullName>
    </submittedName>
</protein>
<evidence type="ECO:0000313" key="1">
    <source>
        <dbReference type="EMBL" id="SNW62846.1"/>
    </source>
</evidence>
<keyword evidence="2" id="KW-1185">Reference proteome</keyword>
<reference evidence="1" key="1">
    <citation type="submission" date="2017-08" db="EMBL/GenBank/DDBJ databases">
        <authorList>
            <consortium name="Urmite Genomes"/>
        </authorList>
    </citation>
    <scope>NUCLEOTIDE SEQUENCE [LARGE SCALE GENOMIC DNA]</scope>
    <source>
        <strain evidence="1">IHUMI-LCC2</strain>
    </source>
</reference>
<dbReference type="KEGG" id="vg:35382786"/>
<dbReference type="GeneID" id="35382786"/>
<evidence type="ECO:0000313" key="2">
    <source>
        <dbReference type="Proteomes" id="UP000236316"/>
    </source>
</evidence>
<accession>A0A2I2L5Q1</accession>
<dbReference type="Proteomes" id="UP000236316">
    <property type="component" value="Segment"/>
</dbReference>
<proteinExistence type="predicted"/>
<name>A0A2I2L5Q1_9VIRU</name>
<organism evidence="1">
    <name type="scientific">Orpheovirus IHUMI-LCC2</name>
    <dbReference type="NCBI Taxonomy" id="2023057"/>
    <lineage>
        <taxon>Viruses</taxon>
        <taxon>Varidnaviria</taxon>
        <taxon>Bamfordvirae</taxon>
        <taxon>Nucleocytoviricota</taxon>
        <taxon>Megaviricetes</taxon>
        <taxon>Pimascovirales</taxon>
        <taxon>Ocovirineae</taxon>
        <taxon>Orpheoviridae</taxon>
        <taxon>Alphaorpheovirus</taxon>
        <taxon>Alphaorpheovirus massiliense</taxon>
    </lineage>
</organism>
<dbReference type="EMBL" id="LT906555">
    <property type="protein sequence ID" value="SNW62846.1"/>
    <property type="molecule type" value="Genomic_DNA"/>
</dbReference>
<dbReference type="RefSeq" id="YP_009449148.1">
    <property type="nucleotide sequence ID" value="NC_036594.1"/>
</dbReference>
<gene>
    <name evidence="1" type="ORF">ORPV_942</name>
</gene>
<sequence>MDTKQVIKKVVDIIVDCVKNSEFDDMEVNVNIDTNCASVYLGLPLVDRIYGFEVVYYDFVKDKPLSISFYNWYQYDVVETHRPGHSYDPLISRSFNPNDEDLERKVKECVDDKMLVYMGRDENGVDGVADTLLMVPILTKRAEKYGQLEDLVDELRATLPTSLQREDVMEQVKVLFDQLKFN</sequence>